<evidence type="ECO:0000313" key="2">
    <source>
        <dbReference type="Proteomes" id="UP001057134"/>
    </source>
</evidence>
<keyword evidence="2" id="KW-1185">Reference proteome</keyword>
<evidence type="ECO:0008006" key="3">
    <source>
        <dbReference type="Google" id="ProtNLM"/>
    </source>
</evidence>
<dbReference type="RefSeq" id="WP_249865799.1">
    <property type="nucleotide sequence ID" value="NZ_CP027059.1"/>
</dbReference>
<reference evidence="1" key="1">
    <citation type="submission" date="2018-02" db="EMBL/GenBank/DDBJ databases">
        <authorList>
            <person name="Kim S.-K."/>
            <person name="Jung H.-I."/>
            <person name="Lee S.-W."/>
        </authorList>
    </citation>
    <scope>NUCLEOTIDE SEQUENCE</scope>
    <source>
        <strain evidence="1">SK3146</strain>
    </source>
</reference>
<proteinExistence type="predicted"/>
<dbReference type="Proteomes" id="UP001057134">
    <property type="component" value="Chromosome"/>
</dbReference>
<organism evidence="1 2">
    <name type="scientific">Paenibacillus konkukensis</name>
    <dbReference type="NCBI Taxonomy" id="2020716"/>
    <lineage>
        <taxon>Bacteria</taxon>
        <taxon>Bacillati</taxon>
        <taxon>Bacillota</taxon>
        <taxon>Bacilli</taxon>
        <taxon>Bacillales</taxon>
        <taxon>Paenibacillaceae</taxon>
        <taxon>Paenibacillus</taxon>
    </lineage>
</organism>
<reference evidence="1" key="2">
    <citation type="journal article" date="2021" name="J Anim Sci Technol">
        <title>Complete genome sequence of Paenibacillus konkukensis sp. nov. SK3146 as a potential probiotic strain.</title>
        <authorList>
            <person name="Jung H.I."/>
            <person name="Park S."/>
            <person name="Niu K.M."/>
            <person name="Lee S.W."/>
            <person name="Kothari D."/>
            <person name="Yi K.J."/>
            <person name="Kim S.K."/>
        </authorList>
    </citation>
    <scope>NUCLEOTIDE SEQUENCE</scope>
    <source>
        <strain evidence="1">SK3146</strain>
    </source>
</reference>
<dbReference type="EMBL" id="CP027059">
    <property type="protein sequence ID" value="UQZ83816.1"/>
    <property type="molecule type" value="Genomic_DNA"/>
</dbReference>
<protein>
    <recommendedName>
        <fullName evidence="3">Beta-mannanase</fullName>
    </recommendedName>
</protein>
<name>A0ABY4RPT6_9BACL</name>
<sequence>MQRQWESLNEAYRIRKAECQLRDGECTITWQWPKDVEYVYIYSFKEDEEQAPEQLSPAQLKLLTREEYKVKGGYKERVSYIGARGYRIFPCLRQGSGLTAFRQADRDNYVRVSGGRAQIRCSIKYGGRLFSKFKTARIQLFCEIAVPKEALCYVKKEGAVPAHKEDGIAYPFMSDFAVGRSALPEIEVGKHDFVRLFFTESRYGEQYELILES</sequence>
<accession>A0ABY4RPT6</accession>
<evidence type="ECO:0000313" key="1">
    <source>
        <dbReference type="EMBL" id="UQZ83816.1"/>
    </source>
</evidence>
<gene>
    <name evidence="1" type="ORF">SK3146_03023</name>
</gene>